<organism evidence="1 2">
    <name type="scientific">Clostridium sporogenes</name>
    <dbReference type="NCBI Taxonomy" id="1509"/>
    <lineage>
        <taxon>Bacteria</taxon>
        <taxon>Bacillati</taxon>
        <taxon>Bacillota</taxon>
        <taxon>Clostridia</taxon>
        <taxon>Eubacteriales</taxon>
        <taxon>Clostridiaceae</taxon>
        <taxon>Clostridium</taxon>
    </lineage>
</organism>
<proteinExistence type="predicted"/>
<evidence type="ECO:0000313" key="2">
    <source>
        <dbReference type="Proteomes" id="UP000486601"/>
    </source>
</evidence>
<protein>
    <submittedName>
        <fullName evidence="1">Uncharacterized protein</fullName>
    </submittedName>
</protein>
<dbReference type="AlphaFoldDB" id="A0A7X5PA20"/>
<dbReference type="EMBL" id="SXCS01000006">
    <property type="protein sequence ID" value="NFR62125.1"/>
    <property type="molecule type" value="Genomic_DNA"/>
</dbReference>
<reference evidence="1 2" key="1">
    <citation type="submission" date="2019-04" db="EMBL/GenBank/DDBJ databases">
        <title>Genome sequencing of Clostridium botulinum Groups I-IV and Clostridium butyricum.</title>
        <authorList>
            <person name="Brunt J."/>
            <person name="Van Vliet A.H.M."/>
            <person name="Stringer S.C."/>
            <person name="Carter A.T."/>
            <person name="Peck M.W."/>
        </authorList>
    </citation>
    <scope>NUCLEOTIDE SEQUENCE [LARGE SCALE GENOMIC DNA]</scope>
    <source>
        <strain evidence="1 2">IFR 18/108</strain>
    </source>
</reference>
<name>A0A7X5PA20_CLOSG</name>
<dbReference type="Proteomes" id="UP000486601">
    <property type="component" value="Unassembled WGS sequence"/>
</dbReference>
<sequence>MNIGELEELLEKDEIPYSWYYLYGPIYTKEQKTCMEKRGDTWSVYYFERGLESNVNNFDNENDACVELYNRMISEKASFDKLRMEGKIR</sequence>
<gene>
    <name evidence="1" type="ORF">FDF70_11665</name>
</gene>
<dbReference type="RefSeq" id="WP_045885728.1">
    <property type="nucleotide sequence ID" value="NZ_CP082943.1"/>
</dbReference>
<evidence type="ECO:0000313" key="1">
    <source>
        <dbReference type="EMBL" id="NFR62125.1"/>
    </source>
</evidence>
<accession>A0A7X5PA20</accession>
<comment type="caution">
    <text evidence="1">The sequence shown here is derived from an EMBL/GenBank/DDBJ whole genome shotgun (WGS) entry which is preliminary data.</text>
</comment>